<name>A0AC34EZF4_9BILA</name>
<dbReference type="WBParaSite" id="ES5_v2.g10092.t1">
    <property type="protein sequence ID" value="ES5_v2.g10092.t1"/>
    <property type="gene ID" value="ES5_v2.g10092"/>
</dbReference>
<evidence type="ECO:0000313" key="1">
    <source>
        <dbReference type="Proteomes" id="UP000887579"/>
    </source>
</evidence>
<proteinExistence type="predicted"/>
<reference evidence="2" key="1">
    <citation type="submission" date="2022-11" db="UniProtKB">
        <authorList>
            <consortium name="WormBaseParasite"/>
        </authorList>
    </citation>
    <scope>IDENTIFICATION</scope>
</reference>
<sequence length="259" mass="29317">MVRKVYDKDSEAFYCCCGCMHVKTGTAIICVLQILYIVILTVLACWSVHWKLSTLTIVFLVFISLVLIIVYVTPFIGLCTKTAGWLWPYIIVSIINLVISFGLLVASFVGLCLGPDDMNLIIAINAYSFEKPNPLVEKTACYYWLAFYAAKNLSFLICGSSFLMVVWSCKSYLRDLENDKILSTSKMTTLNETSKMATINENQTSNLQATTDLQTDDEAEKDKKNGKSKEKKKDKEKEKPKKEDKKKKKKDTKDEGSEE</sequence>
<evidence type="ECO:0000313" key="2">
    <source>
        <dbReference type="WBParaSite" id="ES5_v2.g10092.t1"/>
    </source>
</evidence>
<organism evidence="1 2">
    <name type="scientific">Panagrolaimus sp. ES5</name>
    <dbReference type="NCBI Taxonomy" id="591445"/>
    <lineage>
        <taxon>Eukaryota</taxon>
        <taxon>Metazoa</taxon>
        <taxon>Ecdysozoa</taxon>
        <taxon>Nematoda</taxon>
        <taxon>Chromadorea</taxon>
        <taxon>Rhabditida</taxon>
        <taxon>Tylenchina</taxon>
        <taxon>Panagrolaimomorpha</taxon>
        <taxon>Panagrolaimoidea</taxon>
        <taxon>Panagrolaimidae</taxon>
        <taxon>Panagrolaimus</taxon>
    </lineage>
</organism>
<accession>A0AC34EZF4</accession>
<dbReference type="Proteomes" id="UP000887579">
    <property type="component" value="Unplaced"/>
</dbReference>
<protein>
    <submittedName>
        <fullName evidence="2">NADH dehydrogenase subunit 6</fullName>
    </submittedName>
</protein>